<feature type="domain" description="S1-like" evidence="1">
    <location>
        <begin position="57"/>
        <end position="106"/>
    </location>
</feature>
<evidence type="ECO:0000259" key="1">
    <source>
        <dbReference type="PROSITE" id="PS50832"/>
    </source>
</evidence>
<dbReference type="PROSITE" id="PS50832">
    <property type="entry name" value="S1_IF1_TYPE"/>
    <property type="match status" value="1"/>
</dbReference>
<dbReference type="SMART" id="SM00652">
    <property type="entry name" value="eIF1a"/>
    <property type="match status" value="1"/>
</dbReference>
<accession>A0A6C0D5Y1</accession>
<dbReference type="InterPro" id="IPR006196">
    <property type="entry name" value="RNA-binding_domain_S1_IF1"/>
</dbReference>
<dbReference type="SUPFAM" id="SSF50249">
    <property type="entry name" value="Nucleic acid-binding proteins"/>
    <property type="match status" value="1"/>
</dbReference>
<sequence length="157" mass="17862">MGHTNRNQSSNNYRVEANKRTVDSVMNGEVTLAIYAKVLNRLGEGRMRIYYEHNKRGQEGIAKIRGLLRKKGQVPIQTNDVVIITPREFESGKDASKHFDIIGVLTSKQVSDLKKHKAIPDYFLNDVASTNFDKKEVVDAFEFDYEAQDEDVDIDAI</sequence>
<reference evidence="2" key="1">
    <citation type="journal article" date="2020" name="Nature">
        <title>Giant virus diversity and host interactions through global metagenomics.</title>
        <authorList>
            <person name="Schulz F."/>
            <person name="Roux S."/>
            <person name="Paez-Espino D."/>
            <person name="Jungbluth S."/>
            <person name="Walsh D.A."/>
            <person name="Denef V.J."/>
            <person name="McMahon K.D."/>
            <person name="Konstantinidis K.T."/>
            <person name="Eloe-Fadrosh E.A."/>
            <person name="Kyrpides N.C."/>
            <person name="Woyke T."/>
        </authorList>
    </citation>
    <scope>NUCLEOTIDE SEQUENCE</scope>
    <source>
        <strain evidence="2">GVMAG-M-3300023174-129</strain>
    </source>
</reference>
<protein>
    <recommendedName>
        <fullName evidence="1">S1-like domain-containing protein</fullName>
    </recommendedName>
</protein>
<dbReference type="Gene3D" id="2.40.50.140">
    <property type="entry name" value="Nucleic acid-binding proteins"/>
    <property type="match status" value="1"/>
</dbReference>
<dbReference type="AlphaFoldDB" id="A0A6C0D5Y1"/>
<organism evidence="2">
    <name type="scientific">viral metagenome</name>
    <dbReference type="NCBI Taxonomy" id="1070528"/>
    <lineage>
        <taxon>unclassified sequences</taxon>
        <taxon>metagenomes</taxon>
        <taxon>organismal metagenomes</taxon>
    </lineage>
</organism>
<proteinExistence type="predicted"/>
<dbReference type="GO" id="GO:0003743">
    <property type="term" value="F:translation initiation factor activity"/>
    <property type="evidence" value="ECO:0007669"/>
    <property type="project" value="InterPro"/>
</dbReference>
<dbReference type="EMBL" id="MN739545">
    <property type="protein sequence ID" value="QHT12446.1"/>
    <property type="molecule type" value="Genomic_DNA"/>
</dbReference>
<dbReference type="GO" id="GO:0003723">
    <property type="term" value="F:RNA binding"/>
    <property type="evidence" value="ECO:0007669"/>
    <property type="project" value="InterPro"/>
</dbReference>
<name>A0A6C0D5Y1_9ZZZZ</name>
<evidence type="ECO:0000313" key="2">
    <source>
        <dbReference type="EMBL" id="QHT12446.1"/>
    </source>
</evidence>
<dbReference type="InterPro" id="IPR001253">
    <property type="entry name" value="TIF_eIF-1A"/>
</dbReference>
<dbReference type="InterPro" id="IPR012340">
    <property type="entry name" value="NA-bd_OB-fold"/>
</dbReference>